<feature type="transmembrane region" description="Helical" evidence="1">
    <location>
        <begin position="231"/>
        <end position="248"/>
    </location>
</feature>
<evidence type="ECO:0000313" key="2">
    <source>
        <dbReference type="EMBL" id="SIT02938.1"/>
    </source>
</evidence>
<sequence>MKKLINHFQFRFRQSFRLLNLNPRRSVPVLIVLVALIAVKLPENYYYPALFFGLIILFHYERKDIPFLKKVFVQSWRWVVVLETTIIYSVLLLGNINYKIEKIGLGLYALMVLFAFISPRTQPKATLQWNFIPNDLFEWKGFLRKNSWMAILGFIIVLLSSYHPATLILAGVFVLDYISHIYEPHENKEMLEMYFKKYTLKEKIRKNSLFFNILLLPAYCSFLILNPYESFYILYYFAFMNLYFLLILTRKYKNYNHKNKNGNYGIGVYLEYFVCCMTIIPAVLILKSSIKAADHNIRTYVGD</sequence>
<reference evidence="3" key="1">
    <citation type="submission" date="2017-01" db="EMBL/GenBank/DDBJ databases">
        <authorList>
            <person name="Varghese N."/>
            <person name="Submissions S."/>
        </authorList>
    </citation>
    <scope>NUCLEOTIDE SEQUENCE [LARGE SCALE GENOMIC DNA]</scope>
    <source>
        <strain evidence="3">DSM 18017</strain>
    </source>
</reference>
<keyword evidence="3" id="KW-1185">Reference proteome</keyword>
<protein>
    <submittedName>
        <fullName evidence="2">Uncharacterized protein</fullName>
    </submittedName>
</protein>
<proteinExistence type="predicted"/>
<feature type="transmembrane region" description="Helical" evidence="1">
    <location>
        <begin position="72"/>
        <end position="91"/>
    </location>
</feature>
<feature type="transmembrane region" description="Helical" evidence="1">
    <location>
        <begin position="204"/>
        <end position="225"/>
    </location>
</feature>
<feature type="transmembrane region" description="Helical" evidence="1">
    <location>
        <begin position="269"/>
        <end position="286"/>
    </location>
</feature>
<evidence type="ECO:0000256" key="1">
    <source>
        <dbReference type="SAM" id="Phobius"/>
    </source>
</evidence>
<keyword evidence="1" id="KW-1133">Transmembrane helix</keyword>
<feature type="transmembrane region" description="Helical" evidence="1">
    <location>
        <begin position="21"/>
        <end position="39"/>
    </location>
</feature>
<dbReference type="RefSeq" id="WP_076552415.1">
    <property type="nucleotide sequence ID" value="NZ_FTOL01000004.1"/>
</dbReference>
<feature type="transmembrane region" description="Helical" evidence="1">
    <location>
        <begin position="103"/>
        <end position="121"/>
    </location>
</feature>
<dbReference type="STRING" id="373668.SAMN05421786_104154"/>
<gene>
    <name evidence="2" type="ORF">SAMN05421786_104154</name>
</gene>
<dbReference type="OrthoDB" id="1274135at2"/>
<dbReference type="Proteomes" id="UP000186744">
    <property type="component" value="Unassembled WGS sequence"/>
</dbReference>
<evidence type="ECO:0000313" key="3">
    <source>
        <dbReference type="Proteomes" id="UP000186744"/>
    </source>
</evidence>
<name>A0A1N7NXC3_9FLAO</name>
<organism evidence="2 3">
    <name type="scientific">Chryseobacterium ureilyticum</name>
    <dbReference type="NCBI Taxonomy" id="373668"/>
    <lineage>
        <taxon>Bacteria</taxon>
        <taxon>Pseudomonadati</taxon>
        <taxon>Bacteroidota</taxon>
        <taxon>Flavobacteriia</taxon>
        <taxon>Flavobacteriales</taxon>
        <taxon>Weeksellaceae</taxon>
        <taxon>Chryseobacterium group</taxon>
        <taxon>Chryseobacterium</taxon>
    </lineage>
</organism>
<keyword evidence="1" id="KW-0812">Transmembrane</keyword>
<keyword evidence="1" id="KW-0472">Membrane</keyword>
<accession>A0A1N7NXC3</accession>
<dbReference type="AlphaFoldDB" id="A0A1N7NXC3"/>
<dbReference type="EMBL" id="FTOL01000004">
    <property type="protein sequence ID" value="SIT02938.1"/>
    <property type="molecule type" value="Genomic_DNA"/>
</dbReference>